<evidence type="ECO:0000256" key="3">
    <source>
        <dbReference type="SAM" id="SignalP"/>
    </source>
</evidence>
<evidence type="ECO:0000256" key="1">
    <source>
        <dbReference type="SAM" id="MobiDB-lite"/>
    </source>
</evidence>
<evidence type="ECO:0000313" key="4">
    <source>
        <dbReference type="EMBL" id="KEG01157.1"/>
    </source>
</evidence>
<sequence>MKLAKAFYFFAFLLAINVLVPGSNNYVEAKPKSKKVAKGGNGFIRKIQNNKVAFLSTLAATIALAIGTTFGVMHLQKKNDGKPTNTKAVKNTPAKNTPTKTQNAAPAKNTPTKTQNAAPAKNTPTKTQNAAPAKNTPAKTPSPTPETNTISPSLFDIPPRTYIPGTY</sequence>
<dbReference type="OrthoDB" id="387406at2759"/>
<keyword evidence="2" id="KW-0472">Membrane</keyword>
<evidence type="ECO:0000313" key="7">
    <source>
        <dbReference type="Proteomes" id="UP000290582"/>
    </source>
</evidence>
<dbReference type="VEuPathDB" id="PlasmoDB:PVVCY_0500150"/>
<dbReference type="InterPro" id="IPR006389">
    <property type="entry name" value="Early_transc_mb_plasmodium"/>
</dbReference>
<dbReference type="EMBL" id="KL446952">
    <property type="protein sequence ID" value="KEG01157.1"/>
    <property type="molecule type" value="Genomic_DNA"/>
</dbReference>
<dbReference type="KEGG" id="pvv:PVVCY_0500150"/>
<evidence type="ECO:0000313" key="5">
    <source>
        <dbReference type="EMBL" id="VEV55130.1"/>
    </source>
</evidence>
<organism evidence="4 6">
    <name type="scientific">Plasmodium vinckei vinckei</name>
    <dbReference type="NCBI Taxonomy" id="54757"/>
    <lineage>
        <taxon>Eukaryota</taxon>
        <taxon>Sar</taxon>
        <taxon>Alveolata</taxon>
        <taxon>Apicomplexa</taxon>
        <taxon>Aconoidasida</taxon>
        <taxon>Haemosporida</taxon>
        <taxon>Plasmodiidae</taxon>
        <taxon>Plasmodium</taxon>
        <taxon>Plasmodium (Vinckeia)</taxon>
    </lineage>
</organism>
<dbReference type="RefSeq" id="XP_008625612.1">
    <property type="nucleotide sequence ID" value="XM_008627390.1"/>
</dbReference>
<name>A0A081IBU9_PLAVN</name>
<feature type="compositionally biased region" description="Low complexity" evidence="1">
    <location>
        <begin position="90"/>
        <end position="101"/>
    </location>
</feature>
<dbReference type="NCBIfam" id="TIGR01495">
    <property type="entry name" value="ETRAMP"/>
    <property type="match status" value="1"/>
</dbReference>
<dbReference type="GeneID" id="19961951"/>
<reference evidence="4 6" key="1">
    <citation type="submission" date="2013-02" db="EMBL/GenBank/DDBJ databases">
        <title>The Genome Sequence of Plasmodium vinckei vinckei.</title>
        <authorList>
            <consortium name="The Broad Institute Genome Sequencing Platform"/>
            <consortium name="The Broad Institute Genome Sequencing Center for Infectious Disease"/>
            <person name="Neafsey D."/>
            <person name="Cheeseman I."/>
            <person name="Volkman S."/>
            <person name="Adams J."/>
            <person name="Walker B."/>
            <person name="Young S.K."/>
            <person name="Zeng Q."/>
            <person name="Gargeya S."/>
            <person name="Fitzgerald M."/>
            <person name="Haas B."/>
            <person name="Abouelleil A."/>
            <person name="Alvarado L."/>
            <person name="Arachchi H.M."/>
            <person name="Berlin A.M."/>
            <person name="Chapman S.B."/>
            <person name="Dewar J."/>
            <person name="Goldberg J."/>
            <person name="Griggs A."/>
            <person name="Gujja S."/>
            <person name="Hansen M."/>
            <person name="Howarth C."/>
            <person name="Imamovic A."/>
            <person name="Larimer J."/>
            <person name="McCowan C."/>
            <person name="Murphy C."/>
            <person name="Neiman D."/>
            <person name="Pearson M."/>
            <person name="Priest M."/>
            <person name="Roberts A."/>
            <person name="Saif S."/>
            <person name="Shea T."/>
            <person name="Sisk P."/>
            <person name="Sykes S."/>
            <person name="Wortman J."/>
            <person name="Nusbaum C."/>
            <person name="Birren B."/>
        </authorList>
    </citation>
    <scope>NUCLEOTIDE SEQUENCE [LARGE SCALE GENOMIC DNA]</scope>
    <source>
        <strain evidence="4">Vinckei</strain>
        <strain evidence="6">vinckei</strain>
    </source>
</reference>
<feature type="signal peptide" evidence="3">
    <location>
        <begin position="1"/>
        <end position="29"/>
    </location>
</feature>
<dbReference type="Pfam" id="PF09716">
    <property type="entry name" value="ETRAMP"/>
    <property type="match status" value="1"/>
</dbReference>
<keyword evidence="2" id="KW-0812">Transmembrane</keyword>
<feature type="compositionally biased region" description="Low complexity" evidence="1">
    <location>
        <begin position="127"/>
        <end position="141"/>
    </location>
</feature>
<dbReference type="EMBL" id="LR215061">
    <property type="protein sequence ID" value="VEV55130.1"/>
    <property type="molecule type" value="Genomic_DNA"/>
</dbReference>
<keyword evidence="3" id="KW-0732">Signal</keyword>
<feature type="chain" id="PRO_5035985462" evidence="3">
    <location>
        <begin position="30"/>
        <end position="167"/>
    </location>
</feature>
<dbReference type="Proteomes" id="UP000030681">
    <property type="component" value="Unassembled WGS sequence"/>
</dbReference>
<feature type="region of interest" description="Disordered" evidence="1">
    <location>
        <begin position="78"/>
        <end position="167"/>
    </location>
</feature>
<proteinExistence type="predicted"/>
<dbReference type="AlphaFoldDB" id="A0A081IBU9"/>
<gene>
    <name evidence="5" type="ORF">PVVCY_0500150</name>
    <name evidence="4" type="ORF">YYE_03745</name>
</gene>
<protein>
    <submittedName>
        <fullName evidence="5">Early transcribed membrane protein</fullName>
    </submittedName>
</protein>
<feature type="compositionally biased region" description="Polar residues" evidence="1">
    <location>
        <begin position="109"/>
        <end position="126"/>
    </location>
</feature>
<feature type="transmembrane region" description="Helical" evidence="2">
    <location>
        <begin position="53"/>
        <end position="73"/>
    </location>
</feature>
<dbReference type="Proteomes" id="UP000290582">
    <property type="component" value="Chromosome PVVCY_05"/>
</dbReference>
<keyword evidence="2" id="KW-1133">Transmembrane helix</keyword>
<evidence type="ECO:0000256" key="2">
    <source>
        <dbReference type="SAM" id="Phobius"/>
    </source>
</evidence>
<reference evidence="5 7" key="2">
    <citation type="submission" date="2019-01" db="EMBL/GenBank/DDBJ databases">
        <authorList>
            <person name="Ramaprasad A."/>
        </authorList>
    </citation>
    <scope>NUCLEOTIDE SEQUENCE [LARGE SCALE GENOMIC DNA]</scope>
</reference>
<accession>A0A081IBU9</accession>
<evidence type="ECO:0000313" key="6">
    <source>
        <dbReference type="Proteomes" id="UP000030681"/>
    </source>
</evidence>